<dbReference type="InterPro" id="IPR001667">
    <property type="entry name" value="DDH_dom"/>
</dbReference>
<dbReference type="InterPro" id="IPR051319">
    <property type="entry name" value="Oligoribo/pAp-PDE_c-di-AMP_PDE"/>
</dbReference>
<protein>
    <submittedName>
        <fullName evidence="3">Uncharacterized protein</fullName>
    </submittedName>
</protein>
<name>A0A2G9YQW2_9BACT</name>
<evidence type="ECO:0000313" key="4">
    <source>
        <dbReference type="Proteomes" id="UP000231567"/>
    </source>
</evidence>
<dbReference type="GO" id="GO:0003676">
    <property type="term" value="F:nucleic acid binding"/>
    <property type="evidence" value="ECO:0007669"/>
    <property type="project" value="InterPro"/>
</dbReference>
<comment type="caution">
    <text evidence="3">The sequence shown here is derived from an EMBL/GenBank/DDBJ whole genome shotgun (WGS) entry which is preliminary data.</text>
</comment>
<sequence>MPADKILKYLTSGEKILLVIHKSPDGDTIASSLALYAVLKKMGKDADIVGKDEIPALFSFLPNACKIQNDFLQGDYDLVIVLDCGDLKRTGFPQRFLQYAKHKRHLLNIDHHPKNDLHKIANLNIVCQEASSTAEILFDFFQEINIDFDKNLATCLLTGLYTDTGGFKHSNTSEKVLDIAGKLLSYGANLKQIAKNISVNKSVTALKLWGIALSRIWQNQQYGLCTSVITRKDLQDCRACEIDMAGIVNLIGSIADTKIAIFFSETADGKVRASLRTEDDNIDISQIAKIFGGGGHKKAAGFTVEGRLNYKEGKWQVI</sequence>
<dbReference type="Pfam" id="PF01368">
    <property type="entry name" value="DHH"/>
    <property type="match status" value="1"/>
</dbReference>
<dbReference type="SUPFAM" id="SSF64182">
    <property type="entry name" value="DHH phosphoesterases"/>
    <property type="match status" value="1"/>
</dbReference>
<dbReference type="InterPro" id="IPR038763">
    <property type="entry name" value="DHH_sf"/>
</dbReference>
<dbReference type="PANTHER" id="PTHR47618:SF1">
    <property type="entry name" value="BIFUNCTIONAL OLIGORIBONUCLEASE AND PAP PHOSPHATASE NRNA"/>
    <property type="match status" value="1"/>
</dbReference>
<dbReference type="Pfam" id="PF02272">
    <property type="entry name" value="DHHA1"/>
    <property type="match status" value="1"/>
</dbReference>
<evidence type="ECO:0000259" key="2">
    <source>
        <dbReference type="Pfam" id="PF02272"/>
    </source>
</evidence>
<evidence type="ECO:0000313" key="3">
    <source>
        <dbReference type="EMBL" id="PIP21542.1"/>
    </source>
</evidence>
<dbReference type="EMBL" id="PCRM01000034">
    <property type="protein sequence ID" value="PIP21542.1"/>
    <property type="molecule type" value="Genomic_DNA"/>
</dbReference>
<dbReference type="InterPro" id="IPR003156">
    <property type="entry name" value="DHHA1_dom"/>
</dbReference>
<gene>
    <name evidence="3" type="ORF">COX39_02365</name>
</gene>
<dbReference type="PANTHER" id="PTHR47618">
    <property type="entry name" value="BIFUNCTIONAL OLIGORIBONUCLEASE AND PAP PHOSPHATASE NRNA"/>
    <property type="match status" value="1"/>
</dbReference>
<accession>A0A2G9YQW2</accession>
<feature type="domain" description="DHHA1" evidence="2">
    <location>
        <begin position="243"/>
        <end position="306"/>
    </location>
</feature>
<organism evidence="3 4">
    <name type="scientific">Candidatus Nealsonbacteria bacterium CG23_combo_of_CG06-09_8_20_14_all_40_13</name>
    <dbReference type="NCBI Taxonomy" id="1974724"/>
    <lineage>
        <taxon>Bacteria</taxon>
        <taxon>Candidatus Nealsoniibacteriota</taxon>
    </lineage>
</organism>
<dbReference type="Proteomes" id="UP000231567">
    <property type="component" value="Unassembled WGS sequence"/>
</dbReference>
<reference evidence="3 4" key="1">
    <citation type="submission" date="2017-09" db="EMBL/GenBank/DDBJ databases">
        <title>Depth-based differentiation of microbial function through sediment-hosted aquifers and enrichment of novel symbionts in the deep terrestrial subsurface.</title>
        <authorList>
            <person name="Probst A.J."/>
            <person name="Ladd B."/>
            <person name="Jarett J.K."/>
            <person name="Geller-Mcgrath D.E."/>
            <person name="Sieber C.M."/>
            <person name="Emerson J.B."/>
            <person name="Anantharaman K."/>
            <person name="Thomas B.C."/>
            <person name="Malmstrom R."/>
            <person name="Stieglmeier M."/>
            <person name="Klingl A."/>
            <person name="Woyke T."/>
            <person name="Ryan C.M."/>
            <person name="Banfield J.F."/>
        </authorList>
    </citation>
    <scope>NUCLEOTIDE SEQUENCE [LARGE SCALE GENOMIC DNA]</scope>
    <source>
        <strain evidence="3">CG23_combo_of_CG06-09_8_20_14_all_40_13</strain>
    </source>
</reference>
<feature type="domain" description="DDH" evidence="1">
    <location>
        <begin position="15"/>
        <end position="159"/>
    </location>
</feature>
<dbReference type="AlphaFoldDB" id="A0A2G9YQW2"/>
<evidence type="ECO:0000259" key="1">
    <source>
        <dbReference type="Pfam" id="PF01368"/>
    </source>
</evidence>
<dbReference type="Gene3D" id="3.90.1640.10">
    <property type="entry name" value="inorganic pyrophosphatase (n-terminal core)"/>
    <property type="match status" value="1"/>
</dbReference>
<dbReference type="Gene3D" id="3.10.310.30">
    <property type="match status" value="1"/>
</dbReference>
<proteinExistence type="predicted"/>